<sequence>MRRRLDCASGLFISSVVSSCPAVY</sequence>
<organism evidence="1">
    <name type="scientific">Anguilla anguilla</name>
    <name type="common">European freshwater eel</name>
    <name type="synonym">Muraena anguilla</name>
    <dbReference type="NCBI Taxonomy" id="7936"/>
    <lineage>
        <taxon>Eukaryota</taxon>
        <taxon>Metazoa</taxon>
        <taxon>Chordata</taxon>
        <taxon>Craniata</taxon>
        <taxon>Vertebrata</taxon>
        <taxon>Euteleostomi</taxon>
        <taxon>Actinopterygii</taxon>
        <taxon>Neopterygii</taxon>
        <taxon>Teleostei</taxon>
        <taxon>Anguilliformes</taxon>
        <taxon>Anguillidae</taxon>
        <taxon>Anguilla</taxon>
    </lineage>
</organism>
<evidence type="ECO:0000313" key="1">
    <source>
        <dbReference type="EMBL" id="JAH61373.1"/>
    </source>
</evidence>
<accession>A0A0E9U8V0</accession>
<dbReference type="PROSITE" id="PS51257">
    <property type="entry name" value="PROKAR_LIPOPROTEIN"/>
    <property type="match status" value="1"/>
</dbReference>
<name>A0A0E9U8V0_ANGAN</name>
<protein>
    <submittedName>
        <fullName evidence="1">Uncharacterized protein</fullName>
    </submittedName>
</protein>
<reference evidence="1" key="2">
    <citation type="journal article" date="2015" name="Fish Shellfish Immunol.">
        <title>Early steps in the European eel (Anguilla anguilla)-Vibrio vulnificus interaction in the gills: Role of the RtxA13 toxin.</title>
        <authorList>
            <person name="Callol A."/>
            <person name="Pajuelo D."/>
            <person name="Ebbesson L."/>
            <person name="Teles M."/>
            <person name="MacKenzie S."/>
            <person name="Amaro C."/>
        </authorList>
    </citation>
    <scope>NUCLEOTIDE SEQUENCE</scope>
</reference>
<dbReference type="AlphaFoldDB" id="A0A0E9U8V0"/>
<reference evidence="1" key="1">
    <citation type="submission" date="2014-11" db="EMBL/GenBank/DDBJ databases">
        <authorList>
            <person name="Amaro Gonzalez C."/>
        </authorList>
    </citation>
    <scope>NUCLEOTIDE SEQUENCE</scope>
</reference>
<proteinExistence type="predicted"/>
<dbReference type="EMBL" id="GBXM01047204">
    <property type="protein sequence ID" value="JAH61373.1"/>
    <property type="molecule type" value="Transcribed_RNA"/>
</dbReference>